<evidence type="ECO:0000313" key="2">
    <source>
        <dbReference type="Proteomes" id="UP000198552"/>
    </source>
</evidence>
<dbReference type="SUPFAM" id="SSF47413">
    <property type="entry name" value="lambda repressor-like DNA-binding domains"/>
    <property type="match status" value="1"/>
</dbReference>
<dbReference type="RefSeq" id="WP_091567227.1">
    <property type="nucleotide sequence ID" value="NZ_FNHP01000002.1"/>
</dbReference>
<protein>
    <submittedName>
        <fullName evidence="1">HTH-type transcriptional regulator / antitoxin MqsA</fullName>
    </submittedName>
</protein>
<dbReference type="Gene3D" id="3.10.20.860">
    <property type="match status" value="1"/>
</dbReference>
<organism evidence="1 2">
    <name type="scientific">Oryzisolibacter propanilivorax</name>
    <dbReference type="NCBI Taxonomy" id="1527607"/>
    <lineage>
        <taxon>Bacteria</taxon>
        <taxon>Pseudomonadati</taxon>
        <taxon>Pseudomonadota</taxon>
        <taxon>Betaproteobacteria</taxon>
        <taxon>Burkholderiales</taxon>
        <taxon>Comamonadaceae</taxon>
        <taxon>Oryzisolibacter</taxon>
    </lineage>
</organism>
<dbReference type="EMBL" id="FNHP01000002">
    <property type="protein sequence ID" value="SDM11944.1"/>
    <property type="molecule type" value="Genomic_DNA"/>
</dbReference>
<dbReference type="STRING" id="1527607.SAMN05428957_102417"/>
<name>A0A1G9QLP6_9BURK</name>
<dbReference type="InterPro" id="IPR010982">
    <property type="entry name" value="Lambda_DNA-bd_dom_sf"/>
</dbReference>
<keyword evidence="2" id="KW-1185">Reference proteome</keyword>
<reference evidence="2" key="1">
    <citation type="submission" date="2016-10" db="EMBL/GenBank/DDBJ databases">
        <authorList>
            <person name="Varghese N."/>
            <person name="Submissions S."/>
        </authorList>
    </citation>
    <scope>NUCLEOTIDE SEQUENCE [LARGE SCALE GENOMIC DNA]</scope>
    <source>
        <strain evidence="2">EPL6</strain>
    </source>
</reference>
<dbReference type="Proteomes" id="UP000198552">
    <property type="component" value="Unassembled WGS sequence"/>
</dbReference>
<dbReference type="OrthoDB" id="7349669at2"/>
<dbReference type="Pfam" id="PF15731">
    <property type="entry name" value="MqsA_antitoxin"/>
    <property type="match status" value="1"/>
</dbReference>
<dbReference type="InterPro" id="IPR001387">
    <property type="entry name" value="Cro/C1-type_HTH"/>
</dbReference>
<dbReference type="InterPro" id="IPR022452">
    <property type="entry name" value="MqsA"/>
</dbReference>
<dbReference type="CDD" id="cd00093">
    <property type="entry name" value="HTH_XRE"/>
    <property type="match status" value="1"/>
</dbReference>
<proteinExistence type="predicted"/>
<sequence>MENKALCAICGEGHVTALTRAVETQYKGAKALLPMHYQQCDTCTSDYAGMAESKLNKRIVMAFRKQIDGLLTGDEIAALRKQYRLTQAQAAQLFGGGPVAFSKYENDDVAQSEAMDTLLRLVRRSAEAFWALVEEKGLQAEFTQQRASVRSSMQVAANVVAFKRVPVHPGAPDPHYRPREFRRFDQGAVSCPR</sequence>
<gene>
    <name evidence="1" type="ORF">SAMN05428957_102417</name>
</gene>
<dbReference type="NCBIfam" id="TIGR03830">
    <property type="entry name" value="CxxCG_CxxCG_HTH"/>
    <property type="match status" value="1"/>
</dbReference>
<dbReference type="InterPro" id="IPR032758">
    <property type="entry name" value="MqsA/HigA-2"/>
</dbReference>
<dbReference type="Gene3D" id="1.10.260.40">
    <property type="entry name" value="lambda repressor-like DNA-binding domains"/>
    <property type="match status" value="1"/>
</dbReference>
<accession>A0A1G9QLP6</accession>
<evidence type="ECO:0000313" key="1">
    <source>
        <dbReference type="EMBL" id="SDM11944.1"/>
    </source>
</evidence>
<dbReference type="GO" id="GO:0003677">
    <property type="term" value="F:DNA binding"/>
    <property type="evidence" value="ECO:0007669"/>
    <property type="project" value="InterPro"/>
</dbReference>
<dbReference type="AlphaFoldDB" id="A0A1G9QLP6"/>